<protein>
    <submittedName>
        <fullName evidence="1">2-methyl-1,2-propanediol dehydrogenase</fullName>
    </submittedName>
</protein>
<dbReference type="SUPFAM" id="SSF51905">
    <property type="entry name" value="FAD/NAD(P)-binding domain"/>
    <property type="match status" value="1"/>
</dbReference>
<proteinExistence type="predicted"/>
<name>A0AA35QTF6_GEOBA</name>
<evidence type="ECO:0000313" key="1">
    <source>
        <dbReference type="EMBL" id="CAI7991430.1"/>
    </source>
</evidence>
<evidence type="ECO:0000313" key="2">
    <source>
        <dbReference type="Proteomes" id="UP001174909"/>
    </source>
</evidence>
<dbReference type="AlphaFoldDB" id="A0AA35QTF6"/>
<dbReference type="InterPro" id="IPR036188">
    <property type="entry name" value="FAD/NAD-bd_sf"/>
</dbReference>
<gene>
    <name evidence="1" type="ORF">GBAR_LOCUS735</name>
</gene>
<keyword evidence="2" id="KW-1185">Reference proteome</keyword>
<accession>A0AA35QTF6</accession>
<reference evidence="1" key="1">
    <citation type="submission" date="2023-03" db="EMBL/GenBank/DDBJ databases">
        <authorList>
            <person name="Steffen K."/>
            <person name="Cardenas P."/>
        </authorList>
    </citation>
    <scope>NUCLEOTIDE SEQUENCE</scope>
</reference>
<dbReference type="Gene3D" id="3.50.50.60">
    <property type="entry name" value="FAD/NAD(P)-binding domain"/>
    <property type="match status" value="1"/>
</dbReference>
<organism evidence="1 2">
    <name type="scientific">Geodia barretti</name>
    <name type="common">Barrett's horny sponge</name>
    <dbReference type="NCBI Taxonomy" id="519541"/>
    <lineage>
        <taxon>Eukaryota</taxon>
        <taxon>Metazoa</taxon>
        <taxon>Porifera</taxon>
        <taxon>Demospongiae</taxon>
        <taxon>Heteroscleromorpha</taxon>
        <taxon>Tetractinellida</taxon>
        <taxon>Astrophorina</taxon>
        <taxon>Geodiidae</taxon>
        <taxon>Geodia</taxon>
    </lineage>
</organism>
<comment type="caution">
    <text evidence="1">The sequence shown here is derived from an EMBL/GenBank/DDBJ whole genome shotgun (WGS) entry which is preliminary data.</text>
</comment>
<dbReference type="EMBL" id="CASHTH010000113">
    <property type="protein sequence ID" value="CAI7991430.1"/>
    <property type="molecule type" value="Genomic_DNA"/>
</dbReference>
<sequence length="80" mass="8357">MGSKHDIADVLVIGAGASGGAFTWSLTQAGVKVVCLEQGGWVPTNAFPVSEPQAQLHWQADFHPNPQFQGIAGGLSGQRE</sequence>
<dbReference type="Pfam" id="PF13450">
    <property type="entry name" value="NAD_binding_8"/>
    <property type="match status" value="1"/>
</dbReference>
<dbReference type="Proteomes" id="UP001174909">
    <property type="component" value="Unassembled WGS sequence"/>
</dbReference>